<dbReference type="Proteomes" id="UP000091857">
    <property type="component" value="Chromosome 2"/>
</dbReference>
<sequence>MVCALLKREIGLILKSVLRFIDRSVSRAMGFLFGCFRARDDRRGPHLVSHSSRPKLNEPVVSKNRLSSLFLAEDSLYYDRKNRFAGSPQINKELMDETKFLKASGTSPETPSEIRKASEKLKAAAPLAKDSESSDYHSWLPSSSIKNLQLDRQIDQLSTPVKLGKESGNSSGSSEHTPVSRISSVQNAGRISFSYVEGGEVGSPRTATDVLPKKKYVRFECNLDTSSSKGSSFENGGQNLSKFESQGDFSVTKPSPKLTPLKLSDEMQTPGTVFPTNVELANGKTRIRSQYVYPVRNPVENASQWKVRLEDDSSSFQVTSQLMESSEQLENSTPKSAGGKEASSVPELKVEASLSSWFKPRQSTCDNDDPNDRTASRKNFRFGKTPMDRPIIGMVAAHWNENEPSHISPKSWDGNGIPNSTNKYKEDQKVSWHATSFEERLEKALSEESSISQKKNINGRPIVFNEHDESDTALSKLQTSTHSMSVLSF</sequence>
<organism evidence="1 2">
    <name type="scientific">Manihot esculenta</name>
    <name type="common">Cassava</name>
    <name type="synonym">Jatropha manihot</name>
    <dbReference type="NCBI Taxonomy" id="3983"/>
    <lineage>
        <taxon>Eukaryota</taxon>
        <taxon>Viridiplantae</taxon>
        <taxon>Streptophyta</taxon>
        <taxon>Embryophyta</taxon>
        <taxon>Tracheophyta</taxon>
        <taxon>Spermatophyta</taxon>
        <taxon>Magnoliopsida</taxon>
        <taxon>eudicotyledons</taxon>
        <taxon>Gunneridae</taxon>
        <taxon>Pentapetalae</taxon>
        <taxon>rosids</taxon>
        <taxon>fabids</taxon>
        <taxon>Malpighiales</taxon>
        <taxon>Euphorbiaceae</taxon>
        <taxon>Crotonoideae</taxon>
        <taxon>Manihoteae</taxon>
        <taxon>Manihot</taxon>
    </lineage>
</organism>
<name>A0ACB7I5V1_MANES</name>
<comment type="caution">
    <text evidence="1">The sequence shown here is derived from an EMBL/GenBank/DDBJ whole genome shotgun (WGS) entry which is preliminary data.</text>
</comment>
<gene>
    <name evidence="1" type="ORF">MANES_02G089300v8</name>
</gene>
<protein>
    <submittedName>
        <fullName evidence="1">Uncharacterized protein</fullName>
    </submittedName>
</protein>
<dbReference type="EMBL" id="CM004388">
    <property type="protein sequence ID" value="KAG8659880.1"/>
    <property type="molecule type" value="Genomic_DNA"/>
</dbReference>
<accession>A0ACB7I5V1</accession>
<keyword evidence="2" id="KW-1185">Reference proteome</keyword>
<evidence type="ECO:0000313" key="1">
    <source>
        <dbReference type="EMBL" id="KAG8659880.1"/>
    </source>
</evidence>
<reference evidence="2" key="1">
    <citation type="journal article" date="2016" name="Nat. Biotechnol.">
        <title>Sequencing wild and cultivated cassava and related species reveals extensive interspecific hybridization and genetic diversity.</title>
        <authorList>
            <person name="Bredeson J.V."/>
            <person name="Lyons J.B."/>
            <person name="Prochnik S.E."/>
            <person name="Wu G.A."/>
            <person name="Ha C.M."/>
            <person name="Edsinger-Gonzales E."/>
            <person name="Grimwood J."/>
            <person name="Schmutz J."/>
            <person name="Rabbi I.Y."/>
            <person name="Egesi C."/>
            <person name="Nauluvula P."/>
            <person name="Lebot V."/>
            <person name="Ndunguru J."/>
            <person name="Mkamilo G."/>
            <person name="Bart R.S."/>
            <person name="Setter T.L."/>
            <person name="Gleadow R.M."/>
            <person name="Kulakow P."/>
            <person name="Ferguson M.E."/>
            <person name="Rounsley S."/>
            <person name="Rokhsar D.S."/>
        </authorList>
    </citation>
    <scope>NUCLEOTIDE SEQUENCE [LARGE SCALE GENOMIC DNA]</scope>
    <source>
        <strain evidence="2">cv. AM560-2</strain>
    </source>
</reference>
<proteinExistence type="predicted"/>
<evidence type="ECO:0000313" key="2">
    <source>
        <dbReference type="Proteomes" id="UP000091857"/>
    </source>
</evidence>